<proteinExistence type="predicted"/>
<gene>
    <name evidence="1" type="ORF">METZ01_LOCUS356183</name>
</gene>
<accession>A0A382S071</accession>
<protein>
    <submittedName>
        <fullName evidence="1">Uncharacterized protein</fullName>
    </submittedName>
</protein>
<dbReference type="EMBL" id="UINC01125476">
    <property type="protein sequence ID" value="SVD03329.1"/>
    <property type="molecule type" value="Genomic_DNA"/>
</dbReference>
<sequence length="28" mass="3120">ENDSGNGKASFVRSEQRIISEPEVEWGV</sequence>
<organism evidence="1">
    <name type="scientific">marine metagenome</name>
    <dbReference type="NCBI Taxonomy" id="408172"/>
    <lineage>
        <taxon>unclassified sequences</taxon>
        <taxon>metagenomes</taxon>
        <taxon>ecological metagenomes</taxon>
    </lineage>
</organism>
<dbReference type="AlphaFoldDB" id="A0A382S071"/>
<name>A0A382S071_9ZZZZ</name>
<reference evidence="1" key="1">
    <citation type="submission" date="2018-05" db="EMBL/GenBank/DDBJ databases">
        <authorList>
            <person name="Lanie J.A."/>
            <person name="Ng W.-L."/>
            <person name="Kazmierczak K.M."/>
            <person name="Andrzejewski T.M."/>
            <person name="Davidsen T.M."/>
            <person name="Wayne K.J."/>
            <person name="Tettelin H."/>
            <person name="Glass J.I."/>
            <person name="Rusch D."/>
            <person name="Podicherti R."/>
            <person name="Tsui H.-C.T."/>
            <person name="Winkler M.E."/>
        </authorList>
    </citation>
    <scope>NUCLEOTIDE SEQUENCE</scope>
</reference>
<evidence type="ECO:0000313" key="1">
    <source>
        <dbReference type="EMBL" id="SVD03329.1"/>
    </source>
</evidence>
<feature type="non-terminal residue" evidence="1">
    <location>
        <position position="1"/>
    </location>
</feature>